<dbReference type="Proteomes" id="UP001196413">
    <property type="component" value="Unassembled WGS sequence"/>
</dbReference>
<protein>
    <submittedName>
        <fullName evidence="1">Uncharacterized protein</fullName>
    </submittedName>
</protein>
<comment type="caution">
    <text evidence="1">The sequence shown here is derived from an EMBL/GenBank/DDBJ whole genome shotgun (WGS) entry which is preliminary data.</text>
</comment>
<sequence length="222" mass="25343">MARASCLKPLVIFIVQGRLSHSKFHAAITACEYVVFKRNDVSAILAAQRSYCNLSYEYPVGEFPLGLQSSAKEFHSIHKAHNQYHRQPFCIKAHCRYTEIIPSNGVSKKGAHRKLVGELQVKDLKRHLRRPKLLTGGKKNELTARHTEDFNVDLLHDDIQTVPMVIEFIQNVLRALRVDVLESCKDVLTASNNLRFFRERRPYNLPSYTNDSELIDGPTAQS</sequence>
<organism evidence="1 2">
    <name type="scientific">Parelaphostrongylus tenuis</name>
    <name type="common">Meningeal worm</name>
    <dbReference type="NCBI Taxonomy" id="148309"/>
    <lineage>
        <taxon>Eukaryota</taxon>
        <taxon>Metazoa</taxon>
        <taxon>Ecdysozoa</taxon>
        <taxon>Nematoda</taxon>
        <taxon>Chromadorea</taxon>
        <taxon>Rhabditida</taxon>
        <taxon>Rhabditina</taxon>
        <taxon>Rhabditomorpha</taxon>
        <taxon>Strongyloidea</taxon>
        <taxon>Metastrongylidae</taxon>
        <taxon>Parelaphostrongylus</taxon>
    </lineage>
</organism>
<evidence type="ECO:0000313" key="1">
    <source>
        <dbReference type="EMBL" id="KAJ1356620.1"/>
    </source>
</evidence>
<name>A0AAD5QPC6_PARTN</name>
<dbReference type="AlphaFoldDB" id="A0AAD5QPC6"/>
<accession>A0AAD5QPC6</accession>
<gene>
    <name evidence="1" type="ORF">KIN20_014354</name>
</gene>
<dbReference type="EMBL" id="JAHQIW010002851">
    <property type="protein sequence ID" value="KAJ1356620.1"/>
    <property type="molecule type" value="Genomic_DNA"/>
</dbReference>
<proteinExistence type="predicted"/>
<keyword evidence="2" id="KW-1185">Reference proteome</keyword>
<evidence type="ECO:0000313" key="2">
    <source>
        <dbReference type="Proteomes" id="UP001196413"/>
    </source>
</evidence>
<reference evidence="1" key="1">
    <citation type="submission" date="2021-06" db="EMBL/GenBank/DDBJ databases">
        <title>Parelaphostrongylus tenuis whole genome reference sequence.</title>
        <authorList>
            <person name="Garwood T.J."/>
            <person name="Larsen P.A."/>
            <person name="Fountain-Jones N.M."/>
            <person name="Garbe J.R."/>
            <person name="Macchietto M.G."/>
            <person name="Kania S.A."/>
            <person name="Gerhold R.W."/>
            <person name="Richards J.E."/>
            <person name="Wolf T.M."/>
        </authorList>
    </citation>
    <scope>NUCLEOTIDE SEQUENCE</scope>
    <source>
        <strain evidence="1">MNPRO001-30</strain>
        <tissue evidence="1">Meninges</tissue>
    </source>
</reference>